<evidence type="ECO:0000313" key="4">
    <source>
        <dbReference type="Proteomes" id="UP000023430"/>
    </source>
</evidence>
<evidence type="ECO:0000313" key="3">
    <source>
        <dbReference type="EMBL" id="ETX27504.1"/>
    </source>
</evidence>
<dbReference type="STRING" id="1449351.RISW2_13835"/>
<accession>X7F637</accession>
<organism evidence="3 4">
    <name type="scientific">Roseivivax isoporae LMG 25204</name>
    <dbReference type="NCBI Taxonomy" id="1449351"/>
    <lineage>
        <taxon>Bacteria</taxon>
        <taxon>Pseudomonadati</taxon>
        <taxon>Pseudomonadota</taxon>
        <taxon>Alphaproteobacteria</taxon>
        <taxon>Rhodobacterales</taxon>
        <taxon>Roseobacteraceae</taxon>
        <taxon>Roseivivax</taxon>
    </lineage>
</organism>
<dbReference type="Gene3D" id="2.30.30.40">
    <property type="entry name" value="SH3 Domains"/>
    <property type="match status" value="1"/>
</dbReference>
<sequence length="195" mass="20064">MKRFILLTFAFLFWGYYELSGGNDFVPGADPTAVVAEASEAPVEDAPGQDTEEVVARADTGAILTQVAAPAAAGEATAAQGQDEVAPEALGLVLTSRTPPAEDASGSAAAPDATPAAAVAPAEPAEPARDLRAISGNVVNMRAGPGTDYAIVTQLVRDDAIEVLRDTGDGWLKIRAVETNRVGWMADFLVSAAAR</sequence>
<dbReference type="PATRIC" id="fig|1449351.3.peg.3639"/>
<dbReference type="SMART" id="SM00287">
    <property type="entry name" value="SH3b"/>
    <property type="match status" value="1"/>
</dbReference>
<protein>
    <recommendedName>
        <fullName evidence="2">SH3b domain-containing protein</fullName>
    </recommendedName>
</protein>
<name>X7F637_9RHOB</name>
<feature type="region of interest" description="Disordered" evidence="1">
    <location>
        <begin position="97"/>
        <end position="128"/>
    </location>
</feature>
<dbReference type="eggNOG" id="COG4991">
    <property type="taxonomic scope" value="Bacteria"/>
</dbReference>
<dbReference type="Proteomes" id="UP000023430">
    <property type="component" value="Unassembled WGS sequence"/>
</dbReference>
<gene>
    <name evidence="3" type="ORF">RISW2_13835</name>
</gene>
<feature type="compositionally biased region" description="Low complexity" evidence="1">
    <location>
        <begin position="99"/>
        <end position="125"/>
    </location>
</feature>
<dbReference type="AlphaFoldDB" id="X7F637"/>
<evidence type="ECO:0000256" key="1">
    <source>
        <dbReference type="SAM" id="MobiDB-lite"/>
    </source>
</evidence>
<keyword evidence="4" id="KW-1185">Reference proteome</keyword>
<dbReference type="OrthoDB" id="7433551at2"/>
<dbReference type="EMBL" id="JAME01000032">
    <property type="protein sequence ID" value="ETX27504.1"/>
    <property type="molecule type" value="Genomic_DNA"/>
</dbReference>
<dbReference type="InterPro" id="IPR003646">
    <property type="entry name" value="SH3-like_bac-type"/>
</dbReference>
<feature type="domain" description="SH3b" evidence="2">
    <location>
        <begin position="129"/>
        <end position="193"/>
    </location>
</feature>
<proteinExistence type="predicted"/>
<reference evidence="3 4" key="1">
    <citation type="submission" date="2014-01" db="EMBL/GenBank/DDBJ databases">
        <title>Roseivivax isoporae LMG 25204 Genome Sequencing.</title>
        <authorList>
            <person name="Lai Q."/>
            <person name="Li G."/>
            <person name="Shao Z."/>
        </authorList>
    </citation>
    <scope>NUCLEOTIDE SEQUENCE [LARGE SCALE GENOMIC DNA]</scope>
    <source>
        <strain evidence="3 4">LMG 25204</strain>
    </source>
</reference>
<dbReference type="Pfam" id="PF08239">
    <property type="entry name" value="SH3_3"/>
    <property type="match status" value="1"/>
</dbReference>
<evidence type="ECO:0000259" key="2">
    <source>
        <dbReference type="SMART" id="SM00287"/>
    </source>
</evidence>
<comment type="caution">
    <text evidence="3">The sequence shown here is derived from an EMBL/GenBank/DDBJ whole genome shotgun (WGS) entry which is preliminary data.</text>
</comment>